<sequence length="324" mass="37094">MPATSARKARRQRKGQARQEQAIIAAGWRAHLLERGLPERRRLSASPPRVRNQTIPGQLNIHDNAHGIRILELQLAILRARQAQQNETTTTSISLNSIVNSTTPSNPKPFNSAPSPLSTPLQTRNHLPLPPTRISYKRVDYPDVPFWTQGEYDNHLNTRKGLVNGLENSKPKRGRPKKSTNTNQPVNRHPYITTAEGATLTDDRHDTISKTGYQVFQTLKGVGFAPKRWKDIRYDAAQYFYGVMRANFVEFCYCDDDWKLELWATKRYSGWYREHVKKVVDDIPANSTTTMASTPLGLRTISLLPTLRYRSLFRETTRLRIPRP</sequence>
<proteinExistence type="predicted"/>
<dbReference type="Proteomes" id="UP000308600">
    <property type="component" value="Unassembled WGS sequence"/>
</dbReference>
<organism evidence="1 2">
    <name type="scientific">Pluteus cervinus</name>
    <dbReference type="NCBI Taxonomy" id="181527"/>
    <lineage>
        <taxon>Eukaryota</taxon>
        <taxon>Fungi</taxon>
        <taxon>Dikarya</taxon>
        <taxon>Basidiomycota</taxon>
        <taxon>Agaricomycotina</taxon>
        <taxon>Agaricomycetes</taxon>
        <taxon>Agaricomycetidae</taxon>
        <taxon>Agaricales</taxon>
        <taxon>Pluteineae</taxon>
        <taxon>Pluteaceae</taxon>
        <taxon>Pluteus</taxon>
    </lineage>
</organism>
<reference evidence="1 2" key="1">
    <citation type="journal article" date="2019" name="Nat. Ecol. Evol.">
        <title>Megaphylogeny resolves global patterns of mushroom evolution.</title>
        <authorList>
            <person name="Varga T."/>
            <person name="Krizsan K."/>
            <person name="Foldi C."/>
            <person name="Dima B."/>
            <person name="Sanchez-Garcia M."/>
            <person name="Sanchez-Ramirez S."/>
            <person name="Szollosi G.J."/>
            <person name="Szarkandi J.G."/>
            <person name="Papp V."/>
            <person name="Albert L."/>
            <person name="Andreopoulos W."/>
            <person name="Angelini C."/>
            <person name="Antonin V."/>
            <person name="Barry K.W."/>
            <person name="Bougher N.L."/>
            <person name="Buchanan P."/>
            <person name="Buyck B."/>
            <person name="Bense V."/>
            <person name="Catcheside P."/>
            <person name="Chovatia M."/>
            <person name="Cooper J."/>
            <person name="Damon W."/>
            <person name="Desjardin D."/>
            <person name="Finy P."/>
            <person name="Geml J."/>
            <person name="Haridas S."/>
            <person name="Hughes K."/>
            <person name="Justo A."/>
            <person name="Karasinski D."/>
            <person name="Kautmanova I."/>
            <person name="Kiss B."/>
            <person name="Kocsube S."/>
            <person name="Kotiranta H."/>
            <person name="LaButti K.M."/>
            <person name="Lechner B.E."/>
            <person name="Liimatainen K."/>
            <person name="Lipzen A."/>
            <person name="Lukacs Z."/>
            <person name="Mihaltcheva S."/>
            <person name="Morgado L.N."/>
            <person name="Niskanen T."/>
            <person name="Noordeloos M.E."/>
            <person name="Ohm R.A."/>
            <person name="Ortiz-Santana B."/>
            <person name="Ovrebo C."/>
            <person name="Racz N."/>
            <person name="Riley R."/>
            <person name="Savchenko A."/>
            <person name="Shiryaev A."/>
            <person name="Soop K."/>
            <person name="Spirin V."/>
            <person name="Szebenyi C."/>
            <person name="Tomsovsky M."/>
            <person name="Tulloss R.E."/>
            <person name="Uehling J."/>
            <person name="Grigoriev I.V."/>
            <person name="Vagvolgyi C."/>
            <person name="Papp T."/>
            <person name="Martin F.M."/>
            <person name="Miettinen O."/>
            <person name="Hibbett D.S."/>
            <person name="Nagy L.G."/>
        </authorList>
    </citation>
    <scope>NUCLEOTIDE SEQUENCE [LARGE SCALE GENOMIC DNA]</scope>
    <source>
        <strain evidence="1 2">NL-1719</strain>
    </source>
</reference>
<name>A0ACD3AXH9_9AGAR</name>
<evidence type="ECO:0000313" key="2">
    <source>
        <dbReference type="Proteomes" id="UP000308600"/>
    </source>
</evidence>
<evidence type="ECO:0000313" key="1">
    <source>
        <dbReference type="EMBL" id="TFK70688.1"/>
    </source>
</evidence>
<gene>
    <name evidence="1" type="ORF">BDN72DRAFT_525439</name>
</gene>
<keyword evidence="2" id="KW-1185">Reference proteome</keyword>
<dbReference type="EMBL" id="ML208309">
    <property type="protein sequence ID" value="TFK70688.1"/>
    <property type="molecule type" value="Genomic_DNA"/>
</dbReference>
<accession>A0ACD3AXH9</accession>
<protein>
    <submittedName>
        <fullName evidence="1">Uncharacterized protein</fullName>
    </submittedName>
</protein>